<dbReference type="Pfam" id="PF09643">
    <property type="entry name" value="YopX"/>
    <property type="match status" value="1"/>
</dbReference>
<proteinExistence type="predicted"/>
<dbReference type="Gene3D" id="2.30.30.290">
    <property type="entry name" value="YopX-like domains"/>
    <property type="match status" value="1"/>
</dbReference>
<organism evidence="2">
    <name type="scientific">CrAss-like virus sp. ctjK323</name>
    <dbReference type="NCBI Taxonomy" id="2825839"/>
    <lineage>
        <taxon>Viruses</taxon>
        <taxon>Duplodnaviria</taxon>
        <taxon>Heunggongvirae</taxon>
        <taxon>Uroviricota</taxon>
        <taxon>Caudoviricetes</taxon>
        <taxon>Crassvirales</taxon>
    </lineage>
</organism>
<feature type="domain" description="YopX protein" evidence="1">
    <location>
        <begin position="7"/>
        <end position="123"/>
    </location>
</feature>
<sequence length="128" mass="14356">MKAENIKFKAKRLDGKGWVEGSLIKSTTGIKERAYIVDNFSSMSDYSVIGIDPSTVCQYTGLKDCKGREVWEGDIAEFEIYDLYKGNIKIEAVIEYTNSGYVAVADGISYSLCTRNIRVVGNKFDKEK</sequence>
<accession>A0A8S5PZF3</accession>
<dbReference type="EMBL" id="BK015552">
    <property type="protein sequence ID" value="DAE12430.1"/>
    <property type="molecule type" value="Genomic_DNA"/>
</dbReference>
<protein>
    <submittedName>
        <fullName evidence="2">YopX protein</fullName>
    </submittedName>
</protein>
<name>A0A8S5PZF3_9CAUD</name>
<dbReference type="SUPFAM" id="SSF159006">
    <property type="entry name" value="YopX-like"/>
    <property type="match status" value="1"/>
</dbReference>
<dbReference type="InterPro" id="IPR023385">
    <property type="entry name" value="YopX-like_C"/>
</dbReference>
<evidence type="ECO:0000259" key="1">
    <source>
        <dbReference type="Pfam" id="PF09643"/>
    </source>
</evidence>
<reference evidence="2" key="1">
    <citation type="journal article" date="2021" name="Proc. Natl. Acad. Sci. U.S.A.">
        <title>A Catalog of Tens of Thousands of Viruses from Human Metagenomes Reveals Hidden Associations with Chronic Diseases.</title>
        <authorList>
            <person name="Tisza M.J."/>
            <person name="Buck C.B."/>
        </authorList>
    </citation>
    <scope>NUCLEOTIDE SEQUENCE</scope>
    <source>
        <strain evidence="2">CtjK323</strain>
    </source>
</reference>
<dbReference type="InterPro" id="IPR019096">
    <property type="entry name" value="YopX_protein"/>
</dbReference>
<evidence type="ECO:0000313" key="2">
    <source>
        <dbReference type="EMBL" id="DAE12430.1"/>
    </source>
</evidence>